<keyword evidence="2" id="KW-1185">Reference proteome</keyword>
<accession>A0A4R6DWE5</accession>
<evidence type="ECO:0000313" key="1">
    <source>
        <dbReference type="EMBL" id="TDN49557.1"/>
    </source>
</evidence>
<dbReference type="Proteomes" id="UP000295129">
    <property type="component" value="Unassembled WGS sequence"/>
</dbReference>
<name>A0A4R6DWE5_9RHOO</name>
<comment type="caution">
    <text evidence="1">The sequence shown here is derived from an EMBL/GenBank/DDBJ whole genome shotgun (WGS) entry which is preliminary data.</text>
</comment>
<proteinExistence type="predicted"/>
<evidence type="ECO:0000313" key="2">
    <source>
        <dbReference type="Proteomes" id="UP000295129"/>
    </source>
</evidence>
<dbReference type="EMBL" id="SNVV01000011">
    <property type="protein sequence ID" value="TDN49557.1"/>
    <property type="molecule type" value="Genomic_DNA"/>
</dbReference>
<gene>
    <name evidence="1" type="ORF">C7389_11135</name>
</gene>
<organism evidence="1 2">
    <name type="scientific">Azoarcus indigens</name>
    <dbReference type="NCBI Taxonomy" id="29545"/>
    <lineage>
        <taxon>Bacteria</taxon>
        <taxon>Pseudomonadati</taxon>
        <taxon>Pseudomonadota</taxon>
        <taxon>Betaproteobacteria</taxon>
        <taxon>Rhodocyclales</taxon>
        <taxon>Zoogloeaceae</taxon>
        <taxon>Azoarcus</taxon>
    </lineage>
</organism>
<dbReference type="AlphaFoldDB" id="A0A4R6DWE5"/>
<sequence length="84" mass="8967">MKKKLKPRNPLVALVLQRGGAGRHERTFKAGRSRDKAALKAELKVGARGKGGDWGESPEHSAEGVAGSLFRAALRFQAGFLGNV</sequence>
<dbReference type="OrthoDB" id="8707008at2"/>
<reference evidence="1 2" key="1">
    <citation type="submission" date="2019-03" db="EMBL/GenBank/DDBJ databases">
        <title>Genomic Encyclopedia of Type Strains, Phase IV (KMG-IV): sequencing the most valuable type-strain genomes for metagenomic binning, comparative biology and taxonomic classification.</title>
        <authorList>
            <person name="Goeker M."/>
        </authorList>
    </citation>
    <scope>NUCLEOTIDE SEQUENCE [LARGE SCALE GENOMIC DNA]</scope>
    <source>
        <strain evidence="1 2">DSM 12121</strain>
    </source>
</reference>
<protein>
    <submittedName>
        <fullName evidence="1">Uncharacterized protein</fullName>
    </submittedName>
</protein>
<dbReference type="RefSeq" id="WP_133592297.1">
    <property type="nucleotide sequence ID" value="NZ_SNVV01000011.1"/>
</dbReference>